<keyword evidence="2" id="KW-0732">Signal</keyword>
<dbReference type="Proteomes" id="UP001230005">
    <property type="component" value="Unassembled WGS sequence"/>
</dbReference>
<dbReference type="InterPro" id="IPR050245">
    <property type="entry name" value="PrsA_foldase"/>
</dbReference>
<proteinExistence type="predicted"/>
<dbReference type="PANTHER" id="PTHR47245:SF2">
    <property type="entry name" value="PEPTIDYL-PROLYL CIS-TRANS ISOMERASE HP_0175-RELATED"/>
    <property type="match status" value="1"/>
</dbReference>
<dbReference type="InterPro" id="IPR027304">
    <property type="entry name" value="Trigger_fact/SurA_dom_sf"/>
</dbReference>
<dbReference type="GO" id="GO:0003755">
    <property type="term" value="F:peptidyl-prolyl cis-trans isomerase activity"/>
    <property type="evidence" value="ECO:0007669"/>
    <property type="project" value="UniProtKB-EC"/>
</dbReference>
<dbReference type="PROSITE" id="PS51257">
    <property type="entry name" value="PROKAR_LIPOPROTEIN"/>
    <property type="match status" value="1"/>
</dbReference>
<feature type="signal peptide" evidence="2">
    <location>
        <begin position="1"/>
        <end position="24"/>
    </location>
</feature>
<dbReference type="SUPFAM" id="SSF109998">
    <property type="entry name" value="Triger factor/SurA peptide-binding domain-like"/>
    <property type="match status" value="1"/>
</dbReference>
<keyword evidence="4" id="KW-1185">Reference proteome</keyword>
<evidence type="ECO:0000256" key="1">
    <source>
        <dbReference type="SAM" id="Coils"/>
    </source>
</evidence>
<name>A0ABU0A1E8_9BACI</name>
<accession>A0ABU0A1E8</accession>
<dbReference type="PANTHER" id="PTHR47245">
    <property type="entry name" value="PEPTIDYLPROLYL ISOMERASE"/>
    <property type="match status" value="1"/>
</dbReference>
<comment type="caution">
    <text evidence="3">The sequence shown here is derived from an EMBL/GenBank/DDBJ whole genome shotgun (WGS) entry which is preliminary data.</text>
</comment>
<feature type="chain" id="PRO_5047021486" evidence="2">
    <location>
        <begin position="25"/>
        <end position="253"/>
    </location>
</feature>
<evidence type="ECO:0000256" key="2">
    <source>
        <dbReference type="SAM" id="SignalP"/>
    </source>
</evidence>
<dbReference type="RefSeq" id="WP_307329873.1">
    <property type="nucleotide sequence ID" value="NZ_JAUSUG010000021.1"/>
</dbReference>
<gene>
    <name evidence="3" type="ORF">J2S74_004389</name>
</gene>
<feature type="coiled-coil region" evidence="1">
    <location>
        <begin position="131"/>
        <end position="170"/>
    </location>
</feature>
<reference evidence="3 4" key="1">
    <citation type="submission" date="2023-07" db="EMBL/GenBank/DDBJ databases">
        <title>Genomic Encyclopedia of Type Strains, Phase IV (KMG-IV): sequencing the most valuable type-strain genomes for metagenomic binning, comparative biology and taxonomic classification.</title>
        <authorList>
            <person name="Goeker M."/>
        </authorList>
    </citation>
    <scope>NUCLEOTIDE SEQUENCE [LARGE SCALE GENOMIC DNA]</scope>
    <source>
        <strain evidence="3 4">DSM 9768</strain>
    </source>
</reference>
<dbReference type="Pfam" id="PF13624">
    <property type="entry name" value="SurA_N_3"/>
    <property type="match status" value="1"/>
</dbReference>
<dbReference type="EMBL" id="JAUSUG010000021">
    <property type="protein sequence ID" value="MDQ0256944.1"/>
    <property type="molecule type" value="Genomic_DNA"/>
</dbReference>
<evidence type="ECO:0000313" key="3">
    <source>
        <dbReference type="EMBL" id="MDQ0256944.1"/>
    </source>
</evidence>
<evidence type="ECO:0000313" key="4">
    <source>
        <dbReference type="Proteomes" id="UP001230005"/>
    </source>
</evidence>
<organism evidence="3 4">
    <name type="scientific">Evansella vedderi</name>
    <dbReference type="NCBI Taxonomy" id="38282"/>
    <lineage>
        <taxon>Bacteria</taxon>
        <taxon>Bacillati</taxon>
        <taxon>Bacillota</taxon>
        <taxon>Bacilli</taxon>
        <taxon>Bacillales</taxon>
        <taxon>Bacillaceae</taxon>
        <taxon>Evansella</taxon>
    </lineage>
</organism>
<sequence>MKKIVGLSLAAMLVLAACGGNEDADIENTGEEIEDPAVEVAAEEEPSGDTPFDPEDYPEVIATVNGEDIQREMFLTHLEQQASMLASQGISLQDEEGAEFLEMLEMQLVEQLVNEQILVQSATDAGIEATMEEVDAEIEQLMAEAGIATEEELEEILAMQNNTTDDLREELMPLVQRNKFLDSQIELPTISEEEIQEVYDAYVASMEGEDVDIPSYEEVRDDIERDLQNQHRQEQSAEILDRLREESEVTINI</sequence>
<keyword evidence="1" id="KW-0175">Coiled coil</keyword>
<protein>
    <submittedName>
        <fullName evidence="3">Peptidyl-prolyl cis-trans isomerase SurA</fullName>
        <ecNumber evidence="3">5.2.1.8</ecNumber>
    </submittedName>
</protein>
<keyword evidence="3" id="KW-0413">Isomerase</keyword>
<dbReference type="EC" id="5.2.1.8" evidence="3"/>
<dbReference type="Gene3D" id="1.10.4030.10">
    <property type="entry name" value="Porin chaperone SurA, peptide-binding domain"/>
    <property type="match status" value="1"/>
</dbReference>